<keyword evidence="8" id="KW-0812">Transmembrane</keyword>
<dbReference type="InterPro" id="IPR017938">
    <property type="entry name" value="Riboflavin_synthase-like_b-brl"/>
</dbReference>
<dbReference type="InterPro" id="IPR001433">
    <property type="entry name" value="OxRdtase_FAD/NAD-bd"/>
</dbReference>
<feature type="region of interest" description="Disordered" evidence="7">
    <location>
        <begin position="1"/>
        <end position="61"/>
    </location>
</feature>
<evidence type="ECO:0000256" key="6">
    <source>
        <dbReference type="PIRSR" id="PIRSR601834-1"/>
    </source>
</evidence>
<evidence type="ECO:0000256" key="5">
    <source>
        <dbReference type="ARBA" id="ARBA00023002"/>
    </source>
</evidence>
<comment type="caution">
    <text evidence="10">The sequence shown here is derived from an EMBL/GenBank/DDBJ whole genome shotgun (WGS) entry which is preliminary data.</text>
</comment>
<dbReference type="SUPFAM" id="SSF63380">
    <property type="entry name" value="Riboflavin synthase domain-like"/>
    <property type="match status" value="1"/>
</dbReference>
<dbReference type="Pfam" id="PF00175">
    <property type="entry name" value="NAD_binding_1"/>
    <property type="match status" value="1"/>
</dbReference>
<feature type="binding site" evidence="6">
    <location>
        <position position="179"/>
    </location>
    <ligand>
        <name>FAD</name>
        <dbReference type="ChEBI" id="CHEBI:57692"/>
    </ligand>
</feature>
<feature type="binding site" evidence="6">
    <location>
        <position position="228"/>
    </location>
    <ligand>
        <name>FAD</name>
        <dbReference type="ChEBI" id="CHEBI:57692"/>
    </ligand>
</feature>
<dbReference type="Gene3D" id="3.40.50.80">
    <property type="entry name" value="Nucleotide-binding domain of ferredoxin-NADP reductase (FNR) module"/>
    <property type="match status" value="1"/>
</dbReference>
<dbReference type="SUPFAM" id="SSF52343">
    <property type="entry name" value="Ferredoxin reductase-like, C-terminal NADP-linked domain"/>
    <property type="match status" value="1"/>
</dbReference>
<keyword evidence="3 6" id="KW-0285">Flavoprotein</keyword>
<dbReference type="OrthoDB" id="432685at2759"/>
<dbReference type="PROSITE" id="PS51384">
    <property type="entry name" value="FAD_FR"/>
    <property type="match status" value="1"/>
</dbReference>
<keyword evidence="8" id="KW-1133">Transmembrane helix</keyword>
<accession>A0A8H5BE30</accession>
<dbReference type="AlphaFoldDB" id="A0A8H5BE30"/>
<dbReference type="PRINTS" id="PR00406">
    <property type="entry name" value="CYTB5RDTASE"/>
</dbReference>
<evidence type="ECO:0000256" key="7">
    <source>
        <dbReference type="SAM" id="MobiDB-lite"/>
    </source>
</evidence>
<dbReference type="InterPro" id="IPR039261">
    <property type="entry name" value="FNR_nucleotide-bd"/>
</dbReference>
<dbReference type="PANTHER" id="PTHR19370">
    <property type="entry name" value="NADH-CYTOCHROME B5 REDUCTASE"/>
    <property type="match status" value="1"/>
</dbReference>
<reference evidence="10 11" key="1">
    <citation type="journal article" date="2020" name="ISME J.">
        <title>Uncovering the hidden diversity of litter-decomposition mechanisms in mushroom-forming fungi.</title>
        <authorList>
            <person name="Floudas D."/>
            <person name="Bentzer J."/>
            <person name="Ahren D."/>
            <person name="Johansson T."/>
            <person name="Persson P."/>
            <person name="Tunlid A."/>
        </authorList>
    </citation>
    <scope>NUCLEOTIDE SEQUENCE [LARGE SCALE GENOMIC DNA]</scope>
    <source>
        <strain evidence="10 11">CBS 101986</strain>
    </source>
</reference>
<feature type="binding site" evidence="6">
    <location>
        <position position="186"/>
    </location>
    <ligand>
        <name>FAD</name>
        <dbReference type="ChEBI" id="CHEBI:57692"/>
    </ligand>
</feature>
<dbReference type="GO" id="GO:0016491">
    <property type="term" value="F:oxidoreductase activity"/>
    <property type="evidence" value="ECO:0007669"/>
    <property type="project" value="UniProtKB-KW"/>
</dbReference>
<keyword evidence="4 6" id="KW-0274">FAD</keyword>
<dbReference type="EMBL" id="JAACJJ010000028">
    <property type="protein sequence ID" value="KAF5321649.1"/>
    <property type="molecule type" value="Genomic_DNA"/>
</dbReference>
<evidence type="ECO:0000313" key="10">
    <source>
        <dbReference type="EMBL" id="KAF5321649.1"/>
    </source>
</evidence>
<feature type="domain" description="FAD-binding FR-type" evidence="9">
    <location>
        <begin position="105"/>
        <end position="211"/>
    </location>
</feature>
<comment type="cofactor">
    <cofactor evidence="1 6">
        <name>FAD</name>
        <dbReference type="ChEBI" id="CHEBI:57692"/>
    </cofactor>
</comment>
<proteinExistence type="inferred from homology"/>
<dbReference type="CDD" id="cd06183">
    <property type="entry name" value="cyt_b5_reduct_like"/>
    <property type="match status" value="1"/>
</dbReference>
<keyword evidence="5" id="KW-0560">Oxidoreductase</keyword>
<evidence type="ECO:0000256" key="4">
    <source>
        <dbReference type="ARBA" id="ARBA00022827"/>
    </source>
</evidence>
<organism evidence="10 11">
    <name type="scientific">Psilocybe cf. subviscida</name>
    <dbReference type="NCBI Taxonomy" id="2480587"/>
    <lineage>
        <taxon>Eukaryota</taxon>
        <taxon>Fungi</taxon>
        <taxon>Dikarya</taxon>
        <taxon>Basidiomycota</taxon>
        <taxon>Agaricomycotina</taxon>
        <taxon>Agaricomycetes</taxon>
        <taxon>Agaricomycetidae</taxon>
        <taxon>Agaricales</taxon>
        <taxon>Agaricineae</taxon>
        <taxon>Strophariaceae</taxon>
        <taxon>Psilocybe</taxon>
    </lineage>
</organism>
<sequence>MWRRLPSPRLPSTTRAWASTKSKARARAKKASSESLFEDGDALSPLRPPPRPNALRAPIPQQRRFDRDRLINIAIAFAGGFSIYFFLEDPAVLPPRPEQPPIPATQYVPTKLVSSEESGPDTKLMKIAAPLNLYPRQDEHGTFDPVWSVFVKDDDIQVERAYTPLNGVDGDGNMLFWIKKYPNGEVGRWLHSKAPGDTIEVRGPLKTWPWKEDTWDEVVMISGGTGITPFVQLFNKVIKKSKPDSTTRFTLLHSSRIPAELPPSVILDPMISFAAEHPKDFNLHLFVDEDDGSQPSAQVSKKLIGRISESSLKQCIDAEDQPPPSTSWRNSFSKKQAPQAPDGPKRRILFLVCGPEAMIGAIAGPFGRNLSQGPVGGLLGKMGYTSSEVYKL</sequence>
<dbReference type="InterPro" id="IPR017927">
    <property type="entry name" value="FAD-bd_FR_type"/>
</dbReference>
<dbReference type="Proteomes" id="UP000567179">
    <property type="component" value="Unassembled WGS sequence"/>
</dbReference>
<evidence type="ECO:0000256" key="1">
    <source>
        <dbReference type="ARBA" id="ARBA00001974"/>
    </source>
</evidence>
<feature type="region of interest" description="Disordered" evidence="7">
    <location>
        <begin position="318"/>
        <end position="342"/>
    </location>
</feature>
<keyword evidence="11" id="KW-1185">Reference proteome</keyword>
<evidence type="ECO:0000256" key="8">
    <source>
        <dbReference type="SAM" id="Phobius"/>
    </source>
</evidence>
<name>A0A8H5BE30_9AGAR</name>
<keyword evidence="8" id="KW-0472">Membrane</keyword>
<feature type="binding site" evidence="6">
    <location>
        <position position="160"/>
    </location>
    <ligand>
        <name>FAD</name>
        <dbReference type="ChEBI" id="CHEBI:57692"/>
    </ligand>
</feature>
<evidence type="ECO:0000313" key="11">
    <source>
        <dbReference type="Proteomes" id="UP000567179"/>
    </source>
</evidence>
<protein>
    <recommendedName>
        <fullName evidence="9">FAD-binding FR-type domain-containing protein</fullName>
    </recommendedName>
</protein>
<evidence type="ECO:0000256" key="2">
    <source>
        <dbReference type="ARBA" id="ARBA00006105"/>
    </source>
</evidence>
<dbReference type="InterPro" id="IPR008333">
    <property type="entry name" value="Cbr1-like_FAD-bd_dom"/>
</dbReference>
<feature type="compositionally biased region" description="Polar residues" evidence="7">
    <location>
        <begin position="326"/>
        <end position="336"/>
    </location>
</feature>
<dbReference type="InterPro" id="IPR001834">
    <property type="entry name" value="CBR-like"/>
</dbReference>
<evidence type="ECO:0000256" key="3">
    <source>
        <dbReference type="ARBA" id="ARBA00022630"/>
    </source>
</evidence>
<gene>
    <name evidence="10" type="ORF">D9619_001002</name>
</gene>
<dbReference type="Pfam" id="PF00970">
    <property type="entry name" value="FAD_binding_6"/>
    <property type="match status" value="1"/>
</dbReference>
<evidence type="ECO:0000259" key="9">
    <source>
        <dbReference type="PROSITE" id="PS51384"/>
    </source>
</evidence>
<feature type="transmembrane region" description="Helical" evidence="8">
    <location>
        <begin position="70"/>
        <end position="87"/>
    </location>
</feature>
<dbReference type="Gene3D" id="2.40.30.10">
    <property type="entry name" value="Translation factors"/>
    <property type="match status" value="1"/>
</dbReference>
<comment type="similarity">
    <text evidence="2">Belongs to the flavoprotein pyridine nucleotide cytochrome reductase family.</text>
</comment>
<feature type="binding site" evidence="6">
    <location>
        <position position="162"/>
    </location>
    <ligand>
        <name>FAD</name>
        <dbReference type="ChEBI" id="CHEBI:57692"/>
    </ligand>
</feature>